<dbReference type="Pfam" id="PF03793">
    <property type="entry name" value="PASTA"/>
    <property type="match status" value="3"/>
</dbReference>
<dbReference type="RefSeq" id="WP_093104918.1">
    <property type="nucleotide sequence ID" value="NZ_FNOS01000001.1"/>
</dbReference>
<dbReference type="GO" id="GO:0004674">
    <property type="term" value="F:protein serine/threonine kinase activity"/>
    <property type="evidence" value="ECO:0007669"/>
    <property type="project" value="UniProtKB-KW"/>
</dbReference>
<keyword evidence="2 13" id="KW-0723">Serine/threonine-protein kinase</keyword>
<dbReference type="PROSITE" id="PS50011">
    <property type="entry name" value="PROTEIN_KINASE_DOM"/>
    <property type="match status" value="1"/>
</dbReference>
<reference evidence="13 14" key="1">
    <citation type="submission" date="2016-10" db="EMBL/GenBank/DDBJ databases">
        <authorList>
            <person name="Varghese N."/>
            <person name="Submissions S."/>
        </authorList>
    </citation>
    <scope>NUCLEOTIDE SEQUENCE [LARGE SCALE GENOMIC DNA]</scope>
    <source>
        <strain evidence="13 14">DSM 20748</strain>
    </source>
</reference>
<gene>
    <name evidence="13" type="ORF">SAMN04488081_0179</name>
</gene>
<name>A0A1H3ASQ6_9BACI</name>
<dbReference type="EMBL" id="FNOS01000001">
    <property type="protein sequence ID" value="SDX32706.1"/>
    <property type="molecule type" value="Genomic_DNA"/>
</dbReference>
<dbReference type="SMART" id="SM00220">
    <property type="entry name" value="S_TKc"/>
    <property type="match status" value="1"/>
</dbReference>
<dbReference type="SUPFAM" id="SSF56112">
    <property type="entry name" value="Protein kinase-like (PK-like)"/>
    <property type="match status" value="1"/>
</dbReference>
<keyword evidence="10" id="KW-0472">Membrane</keyword>
<evidence type="ECO:0000259" key="11">
    <source>
        <dbReference type="PROSITE" id="PS50011"/>
    </source>
</evidence>
<keyword evidence="10" id="KW-1133">Transmembrane helix</keyword>
<evidence type="ECO:0000256" key="3">
    <source>
        <dbReference type="ARBA" id="ARBA00022679"/>
    </source>
</evidence>
<feature type="domain" description="PASTA" evidence="12">
    <location>
        <begin position="349"/>
        <end position="414"/>
    </location>
</feature>
<dbReference type="InterPro" id="IPR008271">
    <property type="entry name" value="Ser/Thr_kinase_AS"/>
</dbReference>
<evidence type="ECO:0000256" key="10">
    <source>
        <dbReference type="SAM" id="Phobius"/>
    </source>
</evidence>
<evidence type="ECO:0000256" key="4">
    <source>
        <dbReference type="ARBA" id="ARBA00022741"/>
    </source>
</evidence>
<dbReference type="Proteomes" id="UP000198647">
    <property type="component" value="Unassembled WGS sequence"/>
</dbReference>
<dbReference type="PROSITE" id="PS51178">
    <property type="entry name" value="PASTA"/>
    <property type="match status" value="3"/>
</dbReference>
<sequence length="635" mass="70682">MLENQWLNDRFLVKEMIGGGGMAYVYLAFDTVSEQEVAVKVLRMEYGEDEEFIARFHREAQASISLNHPNIVNIFDVGEEQGIYYMVMELIEGMTLKKYIQYHSPVDPAEAVGIMRQITEAMDYAHANGLIHRDIKPQNILISPQGTVKVTDFGIAMALSSTALTQTNSVLGSVHYLSPEQARGGTATRRSDIYSLGIVLFELLTGRLPFSGESPVSVALKHLQHDTPSISKYTEVPQSIENIVLKATAKNPLHRYSEVEEMDEDLSRCLTERNPAPFKLPEEEGEETKAIPVVTEDYRSGGAEETLRHAGGKPLREKKRKKGRVWIIAFIIFLFIGGGAAVAVPMVLGPKEVEVADVTGMEYEDAYSTLLDSSLQVERGSAYSDDVEEGDVIQISPSPGSRVPEETEVTVVSSRGKRTVKISDYTGEDFRAAKKTLEEKGFTSVFSIHNSSERPAGEILEQLQPAADRKVIPGETSVLFRVSSGPPKVLLRPLRGMSEDKAREYLEGEGMKMKVEEQFSGEVEAGKIVSQSPDAFSEIERGTKVTISLSLGQKEKPMKEKTLTFDLPYTGENGEEETYQIFLKDANTKDKEVFLEKVITEEKTVEIDVQIREGEEAVYRVEKHGDIVKEGKTEY</sequence>
<dbReference type="InterPro" id="IPR005543">
    <property type="entry name" value="PASTA_dom"/>
</dbReference>
<keyword evidence="10" id="KW-0812">Transmembrane</keyword>
<dbReference type="Pfam" id="PF21160">
    <property type="entry name" value="PrkC-like_PASTA-like"/>
    <property type="match status" value="1"/>
</dbReference>
<evidence type="ECO:0000256" key="6">
    <source>
        <dbReference type="ARBA" id="ARBA00022840"/>
    </source>
</evidence>
<accession>A0A1H3ASQ6</accession>
<dbReference type="Gene3D" id="1.10.510.10">
    <property type="entry name" value="Transferase(Phosphotransferase) domain 1"/>
    <property type="match status" value="1"/>
</dbReference>
<dbReference type="Pfam" id="PF00069">
    <property type="entry name" value="Pkinase"/>
    <property type="match status" value="1"/>
</dbReference>
<dbReference type="PANTHER" id="PTHR43289">
    <property type="entry name" value="MITOGEN-ACTIVATED PROTEIN KINASE KINASE KINASE 20-RELATED"/>
    <property type="match status" value="1"/>
</dbReference>
<comment type="catalytic activity">
    <reaction evidence="7">
        <text>L-threonyl-[protein] + ATP = O-phospho-L-threonyl-[protein] + ADP + H(+)</text>
        <dbReference type="Rhea" id="RHEA:46608"/>
        <dbReference type="Rhea" id="RHEA-COMP:11060"/>
        <dbReference type="Rhea" id="RHEA-COMP:11605"/>
        <dbReference type="ChEBI" id="CHEBI:15378"/>
        <dbReference type="ChEBI" id="CHEBI:30013"/>
        <dbReference type="ChEBI" id="CHEBI:30616"/>
        <dbReference type="ChEBI" id="CHEBI:61977"/>
        <dbReference type="ChEBI" id="CHEBI:456216"/>
        <dbReference type="EC" id="2.7.11.1"/>
    </reaction>
</comment>
<keyword evidence="3" id="KW-0808">Transferase</keyword>
<evidence type="ECO:0000313" key="14">
    <source>
        <dbReference type="Proteomes" id="UP000198647"/>
    </source>
</evidence>
<dbReference type="CDD" id="cd06577">
    <property type="entry name" value="PASTA_pknB"/>
    <property type="match status" value="3"/>
</dbReference>
<dbReference type="PROSITE" id="PS00108">
    <property type="entry name" value="PROTEIN_KINASE_ST"/>
    <property type="match status" value="1"/>
</dbReference>
<dbReference type="PANTHER" id="PTHR43289:SF34">
    <property type="entry name" value="SERINE_THREONINE-PROTEIN KINASE YBDM-RELATED"/>
    <property type="match status" value="1"/>
</dbReference>
<dbReference type="Gene3D" id="2.60.40.2560">
    <property type="match status" value="1"/>
</dbReference>
<dbReference type="CDD" id="cd14014">
    <property type="entry name" value="STKc_PknB_like"/>
    <property type="match status" value="1"/>
</dbReference>
<protein>
    <recommendedName>
        <fullName evidence="1">non-specific serine/threonine protein kinase</fullName>
        <ecNumber evidence="1">2.7.11.1</ecNumber>
    </recommendedName>
</protein>
<dbReference type="PROSITE" id="PS00107">
    <property type="entry name" value="PROTEIN_KINASE_ATP"/>
    <property type="match status" value="1"/>
</dbReference>
<comment type="caution">
    <text evidence="13">The sequence shown here is derived from an EMBL/GenBank/DDBJ whole genome shotgun (WGS) entry which is preliminary data.</text>
</comment>
<dbReference type="Gene3D" id="3.30.200.20">
    <property type="entry name" value="Phosphorylase Kinase, domain 1"/>
    <property type="match status" value="1"/>
</dbReference>
<evidence type="ECO:0000256" key="5">
    <source>
        <dbReference type="ARBA" id="ARBA00022777"/>
    </source>
</evidence>
<keyword evidence="6 9" id="KW-0067">ATP-binding</keyword>
<comment type="catalytic activity">
    <reaction evidence="8">
        <text>L-seryl-[protein] + ATP = O-phospho-L-seryl-[protein] + ADP + H(+)</text>
        <dbReference type="Rhea" id="RHEA:17989"/>
        <dbReference type="Rhea" id="RHEA-COMP:9863"/>
        <dbReference type="Rhea" id="RHEA-COMP:11604"/>
        <dbReference type="ChEBI" id="CHEBI:15378"/>
        <dbReference type="ChEBI" id="CHEBI:29999"/>
        <dbReference type="ChEBI" id="CHEBI:30616"/>
        <dbReference type="ChEBI" id="CHEBI:83421"/>
        <dbReference type="ChEBI" id="CHEBI:456216"/>
        <dbReference type="EC" id="2.7.11.1"/>
    </reaction>
</comment>
<evidence type="ECO:0000259" key="12">
    <source>
        <dbReference type="PROSITE" id="PS51178"/>
    </source>
</evidence>
<dbReference type="NCBIfam" id="NF033483">
    <property type="entry name" value="PknB_PASTA_kin"/>
    <property type="match status" value="1"/>
</dbReference>
<evidence type="ECO:0000256" key="8">
    <source>
        <dbReference type="ARBA" id="ARBA00048679"/>
    </source>
</evidence>
<evidence type="ECO:0000313" key="13">
    <source>
        <dbReference type="EMBL" id="SDX32706.1"/>
    </source>
</evidence>
<organism evidence="13 14">
    <name type="scientific">Salimicrobium album</name>
    <dbReference type="NCBI Taxonomy" id="50717"/>
    <lineage>
        <taxon>Bacteria</taxon>
        <taxon>Bacillati</taxon>
        <taxon>Bacillota</taxon>
        <taxon>Bacilli</taxon>
        <taxon>Bacillales</taxon>
        <taxon>Bacillaceae</taxon>
        <taxon>Salimicrobium</taxon>
    </lineage>
</organism>
<keyword evidence="14" id="KW-1185">Reference proteome</keyword>
<dbReference type="InterPro" id="IPR017441">
    <property type="entry name" value="Protein_kinase_ATP_BS"/>
</dbReference>
<dbReference type="EC" id="2.7.11.1" evidence="1"/>
<dbReference type="InterPro" id="IPR011009">
    <property type="entry name" value="Kinase-like_dom_sf"/>
</dbReference>
<evidence type="ECO:0000256" key="7">
    <source>
        <dbReference type="ARBA" id="ARBA00047899"/>
    </source>
</evidence>
<proteinExistence type="predicted"/>
<evidence type="ECO:0000256" key="1">
    <source>
        <dbReference type="ARBA" id="ARBA00012513"/>
    </source>
</evidence>
<keyword evidence="5 13" id="KW-0418">Kinase</keyword>
<feature type="transmembrane region" description="Helical" evidence="10">
    <location>
        <begin position="325"/>
        <end position="348"/>
    </location>
</feature>
<feature type="binding site" evidence="9">
    <location>
        <position position="40"/>
    </location>
    <ligand>
        <name>ATP</name>
        <dbReference type="ChEBI" id="CHEBI:30616"/>
    </ligand>
</feature>
<feature type="domain" description="PASTA" evidence="12">
    <location>
        <begin position="485"/>
        <end position="551"/>
    </location>
</feature>
<feature type="domain" description="PASTA" evidence="12">
    <location>
        <begin position="416"/>
        <end position="484"/>
    </location>
</feature>
<feature type="domain" description="Protein kinase" evidence="11">
    <location>
        <begin position="11"/>
        <end position="267"/>
    </location>
</feature>
<evidence type="ECO:0000256" key="9">
    <source>
        <dbReference type="PROSITE-ProRule" id="PRU10141"/>
    </source>
</evidence>
<dbReference type="Gene3D" id="3.30.10.20">
    <property type="match status" value="3"/>
</dbReference>
<dbReference type="InterPro" id="IPR000719">
    <property type="entry name" value="Prot_kinase_dom"/>
</dbReference>
<dbReference type="SMART" id="SM00740">
    <property type="entry name" value="PASTA"/>
    <property type="match status" value="3"/>
</dbReference>
<keyword evidence="4 9" id="KW-0547">Nucleotide-binding</keyword>
<evidence type="ECO:0000256" key="2">
    <source>
        <dbReference type="ARBA" id="ARBA00022527"/>
    </source>
</evidence>